<dbReference type="RefSeq" id="WP_167017759.1">
    <property type="nucleotide sequence ID" value="NZ_VWXF01000011.1"/>
</dbReference>
<dbReference type="InterPro" id="IPR050077">
    <property type="entry name" value="LexA_repressor"/>
</dbReference>
<accession>A0ABX0RKZ5</accession>
<dbReference type="InterPro" id="IPR039418">
    <property type="entry name" value="LexA-like"/>
</dbReference>
<protein>
    <submittedName>
        <fullName evidence="2">Translesion error-prone DNA polymerase V autoproteolytic subunit</fullName>
        <ecNumber evidence="2">2.7.7.7</ecNumber>
    </submittedName>
</protein>
<dbReference type="PANTHER" id="PTHR33516">
    <property type="entry name" value="LEXA REPRESSOR"/>
    <property type="match status" value="1"/>
</dbReference>
<gene>
    <name evidence="2" type="primary">umuD</name>
    <name evidence="2" type="ORF">F3J40_20875</name>
</gene>
<keyword evidence="3" id="KW-1185">Reference proteome</keyword>
<proteinExistence type="predicted"/>
<keyword evidence="2" id="KW-0548">Nucleotidyltransferase</keyword>
<dbReference type="Gene3D" id="2.10.109.10">
    <property type="entry name" value="Umud Fragment, subunit A"/>
    <property type="match status" value="1"/>
</dbReference>
<dbReference type="NCBIfam" id="NF007621">
    <property type="entry name" value="PRK10276.1"/>
    <property type="match status" value="1"/>
</dbReference>
<evidence type="ECO:0000313" key="2">
    <source>
        <dbReference type="EMBL" id="NIF24025.1"/>
    </source>
</evidence>
<dbReference type="GO" id="GO:0003887">
    <property type="term" value="F:DNA-directed DNA polymerase activity"/>
    <property type="evidence" value="ECO:0007669"/>
    <property type="project" value="UniProtKB-EC"/>
</dbReference>
<dbReference type="EC" id="2.7.7.7" evidence="2"/>
<name>A0ABX0RKZ5_9GAMM</name>
<dbReference type="EMBL" id="VWXF01000011">
    <property type="protein sequence ID" value="NIF24025.1"/>
    <property type="molecule type" value="Genomic_DNA"/>
</dbReference>
<dbReference type="CDD" id="cd06529">
    <property type="entry name" value="S24_LexA-like"/>
    <property type="match status" value="1"/>
</dbReference>
<reference evidence="2 3" key="1">
    <citation type="journal article" date="2019" name="bioRxiv">
        <title>Bacteria contribute to plant secondary compound degradation in a generalist herbivore system.</title>
        <authorList>
            <person name="Francoeur C.B."/>
            <person name="Khadempour L."/>
            <person name="Moreira-Soto R.D."/>
            <person name="Gotting K."/>
            <person name="Book A.J."/>
            <person name="Pinto-Tomas A.A."/>
            <person name="Keefover-Ring K."/>
            <person name="Currie C.R."/>
        </authorList>
    </citation>
    <scope>NUCLEOTIDE SEQUENCE [LARGE SCALE GENOMIC DNA]</scope>
    <source>
        <strain evidence="2">Acro-835</strain>
    </source>
</reference>
<dbReference type="InterPro" id="IPR015927">
    <property type="entry name" value="Peptidase_S24_S26A/B/C"/>
</dbReference>
<organism evidence="2 3">
    <name type="scientific">Candidatus Pantoea multigeneris</name>
    <dbReference type="NCBI Taxonomy" id="2608357"/>
    <lineage>
        <taxon>Bacteria</taxon>
        <taxon>Pseudomonadati</taxon>
        <taxon>Pseudomonadota</taxon>
        <taxon>Gammaproteobacteria</taxon>
        <taxon>Enterobacterales</taxon>
        <taxon>Erwiniaceae</taxon>
        <taxon>Pantoea</taxon>
    </lineage>
</organism>
<evidence type="ECO:0000259" key="1">
    <source>
        <dbReference type="Pfam" id="PF00717"/>
    </source>
</evidence>
<keyword evidence="2" id="KW-0808">Transferase</keyword>
<dbReference type="Proteomes" id="UP001515683">
    <property type="component" value="Unassembled WGS sequence"/>
</dbReference>
<dbReference type="PANTHER" id="PTHR33516:SF2">
    <property type="entry name" value="LEXA REPRESSOR-RELATED"/>
    <property type="match status" value="1"/>
</dbReference>
<sequence>MRLDLLLPEESPLARTCPLFLERVPCGFPSPAQDYVEADLDLNSHCVVHPAATFFFRVDGLSGEQPGMSTGDILVVDRSLTPAHDDTIVASVDGEFLIRKLHLHGRLSLRPLYGHGETLYPDPDALDIFGVVTHFVHSTRRR</sequence>
<evidence type="ECO:0000313" key="3">
    <source>
        <dbReference type="Proteomes" id="UP001515683"/>
    </source>
</evidence>
<comment type="caution">
    <text evidence="2">The sequence shown here is derived from an EMBL/GenBank/DDBJ whole genome shotgun (WGS) entry which is preliminary data.</text>
</comment>
<feature type="domain" description="Peptidase S24/S26A/S26B/S26C" evidence="1">
    <location>
        <begin position="18"/>
        <end position="132"/>
    </location>
</feature>
<dbReference type="Pfam" id="PF00717">
    <property type="entry name" value="Peptidase_S24"/>
    <property type="match status" value="1"/>
</dbReference>
<dbReference type="SUPFAM" id="SSF51306">
    <property type="entry name" value="LexA/Signal peptidase"/>
    <property type="match status" value="1"/>
</dbReference>
<dbReference type="InterPro" id="IPR036286">
    <property type="entry name" value="LexA/Signal_pep-like_sf"/>
</dbReference>